<comment type="caution">
    <text evidence="2">The sequence shown here is derived from an EMBL/GenBank/DDBJ whole genome shotgun (WGS) entry which is preliminary data.</text>
</comment>
<proteinExistence type="predicted"/>
<feature type="transmembrane region" description="Helical" evidence="1">
    <location>
        <begin position="7"/>
        <end position="29"/>
    </location>
</feature>
<evidence type="ECO:0000313" key="3">
    <source>
        <dbReference type="Proteomes" id="UP001366060"/>
    </source>
</evidence>
<protein>
    <submittedName>
        <fullName evidence="2">Uncharacterized protein</fullName>
    </submittedName>
</protein>
<organism evidence="2 3">
    <name type="scientific">Psychromonas arctica</name>
    <dbReference type="NCBI Taxonomy" id="168275"/>
    <lineage>
        <taxon>Bacteria</taxon>
        <taxon>Pseudomonadati</taxon>
        <taxon>Pseudomonadota</taxon>
        <taxon>Gammaproteobacteria</taxon>
        <taxon>Alteromonadales</taxon>
        <taxon>Psychromonadaceae</taxon>
        <taxon>Psychromonas</taxon>
    </lineage>
</organism>
<accession>A0ABU9HDZ1</accession>
<evidence type="ECO:0000256" key="1">
    <source>
        <dbReference type="SAM" id="Phobius"/>
    </source>
</evidence>
<feature type="transmembrane region" description="Helical" evidence="1">
    <location>
        <begin position="41"/>
        <end position="64"/>
    </location>
</feature>
<gene>
    <name evidence="2" type="ORF">V6255_12295</name>
</gene>
<keyword evidence="1" id="KW-0812">Transmembrane</keyword>
<reference evidence="2 3" key="1">
    <citation type="submission" date="2024-02" db="EMBL/GenBank/DDBJ databases">
        <title>Bacteria isolated from the canopy kelp, Nereocystis luetkeana.</title>
        <authorList>
            <person name="Pfister C.A."/>
            <person name="Younker I.T."/>
            <person name="Light S.H."/>
        </authorList>
    </citation>
    <scope>NUCLEOTIDE SEQUENCE [LARGE SCALE GENOMIC DNA]</scope>
    <source>
        <strain evidence="2 3">TI.2.07</strain>
    </source>
</reference>
<name>A0ABU9HDZ1_9GAMM</name>
<keyword evidence="1" id="KW-1133">Transmembrane helix</keyword>
<dbReference type="Proteomes" id="UP001366060">
    <property type="component" value="Unassembled WGS sequence"/>
</dbReference>
<dbReference type="EMBL" id="JBAKBA010000028">
    <property type="protein sequence ID" value="MEL0659918.1"/>
    <property type="molecule type" value="Genomic_DNA"/>
</dbReference>
<keyword evidence="3" id="KW-1185">Reference proteome</keyword>
<sequence>MKITGGAVVAMYTVATTNAGFLLGCTFFGDYFVGVKWTDVLAAFGAVMGGFATAFAAYLAYMALNSWKDQFAHSQRYESIVTLEKAYYKLIEDFYDYSQSTLWSNRIKSGTIAHSDLQKLADNFELHKRNWQRSLNMSISSLEWACTFCTDEEVRSIDNIVEVTELLMCEQIKHIECSQRTNNQTILVSIELEDSLKTASKNVKEKLVIIRKST</sequence>
<keyword evidence="1" id="KW-0472">Membrane</keyword>
<evidence type="ECO:0000313" key="2">
    <source>
        <dbReference type="EMBL" id="MEL0659918.1"/>
    </source>
</evidence>
<dbReference type="PROSITE" id="PS51257">
    <property type="entry name" value="PROKAR_LIPOPROTEIN"/>
    <property type="match status" value="1"/>
</dbReference>
<dbReference type="RefSeq" id="WP_341628427.1">
    <property type="nucleotide sequence ID" value="NZ_JBAKBA010000028.1"/>
</dbReference>